<gene>
    <name evidence="1" type="ORF">DSM3645_28512</name>
</gene>
<comment type="caution">
    <text evidence="1">The sequence shown here is derived from an EMBL/GenBank/DDBJ whole genome shotgun (WGS) entry which is preliminary data.</text>
</comment>
<dbReference type="Proteomes" id="UP000004358">
    <property type="component" value="Unassembled WGS sequence"/>
</dbReference>
<evidence type="ECO:0000313" key="1">
    <source>
        <dbReference type="EMBL" id="EAQ81602.1"/>
    </source>
</evidence>
<evidence type="ECO:0000313" key="2">
    <source>
        <dbReference type="Proteomes" id="UP000004358"/>
    </source>
</evidence>
<reference evidence="1 2" key="1">
    <citation type="submission" date="2006-02" db="EMBL/GenBank/DDBJ databases">
        <authorList>
            <person name="Amann R."/>
            <person name="Ferriera S."/>
            <person name="Johnson J."/>
            <person name="Kravitz S."/>
            <person name="Halpern A."/>
            <person name="Remington K."/>
            <person name="Beeson K."/>
            <person name="Tran B."/>
            <person name="Rogers Y.-H."/>
            <person name="Friedman R."/>
            <person name="Venter J.C."/>
        </authorList>
    </citation>
    <scope>NUCLEOTIDE SEQUENCE [LARGE SCALE GENOMIC DNA]</scope>
    <source>
        <strain evidence="1 2">DSM 3645</strain>
    </source>
</reference>
<dbReference type="HOGENOM" id="CLU_2714293_0_0_0"/>
<proteinExistence type="predicted"/>
<organism evidence="1 2">
    <name type="scientific">Blastopirellula marina DSM 3645</name>
    <dbReference type="NCBI Taxonomy" id="314230"/>
    <lineage>
        <taxon>Bacteria</taxon>
        <taxon>Pseudomonadati</taxon>
        <taxon>Planctomycetota</taxon>
        <taxon>Planctomycetia</taxon>
        <taxon>Pirellulales</taxon>
        <taxon>Pirellulaceae</taxon>
        <taxon>Blastopirellula</taxon>
    </lineage>
</organism>
<dbReference type="EMBL" id="AANZ01000004">
    <property type="protein sequence ID" value="EAQ81602.1"/>
    <property type="molecule type" value="Genomic_DNA"/>
</dbReference>
<accession>A3ZPC4</accession>
<name>A3ZPC4_9BACT</name>
<protein>
    <submittedName>
        <fullName evidence="1">Uncharacterized protein</fullName>
    </submittedName>
</protein>
<dbReference type="AlphaFoldDB" id="A3ZPC4"/>
<sequence length="72" mass="8535">MGRNGREIETRRIDLRMTNTFDLGREAAEVNEQSPKEGWQKRGWRQGQESILRLCLIFIVIKTSFRKRGNQK</sequence>